<evidence type="ECO:0000313" key="2">
    <source>
        <dbReference type="EMBL" id="KAK1595116.1"/>
    </source>
</evidence>
<dbReference type="Proteomes" id="UP001230504">
    <property type="component" value="Unassembled WGS sequence"/>
</dbReference>
<protein>
    <recommendedName>
        <fullName evidence="4">Secreted protein</fullName>
    </recommendedName>
</protein>
<dbReference type="RefSeq" id="XP_060416205.1">
    <property type="nucleotide sequence ID" value="XM_060557381.1"/>
</dbReference>
<reference evidence="2" key="1">
    <citation type="submission" date="2021-06" db="EMBL/GenBank/DDBJ databases">
        <title>Comparative genomics, transcriptomics and evolutionary studies reveal genomic signatures of adaptation to plant cell wall in hemibiotrophic fungi.</title>
        <authorList>
            <consortium name="DOE Joint Genome Institute"/>
            <person name="Baroncelli R."/>
            <person name="Diaz J.F."/>
            <person name="Benocci T."/>
            <person name="Peng M."/>
            <person name="Battaglia E."/>
            <person name="Haridas S."/>
            <person name="Andreopoulos W."/>
            <person name="Labutti K."/>
            <person name="Pangilinan J."/>
            <person name="Floch G.L."/>
            <person name="Makela M.R."/>
            <person name="Henrissat B."/>
            <person name="Grigoriev I.V."/>
            <person name="Crouch J.A."/>
            <person name="De Vries R.P."/>
            <person name="Sukno S.A."/>
            <person name="Thon M.R."/>
        </authorList>
    </citation>
    <scope>NUCLEOTIDE SEQUENCE</scope>
    <source>
        <strain evidence="2">CBS 125086</strain>
    </source>
</reference>
<keyword evidence="3" id="KW-1185">Reference proteome</keyword>
<sequence>MCYGLWLLTAGYVWLCSARLKPTGSMSSQRDFLRDCMVASHNLLITEYSEGVMAFRNEPPKLPFGRGPGIVCS</sequence>
<evidence type="ECO:0000313" key="3">
    <source>
        <dbReference type="Proteomes" id="UP001230504"/>
    </source>
</evidence>
<name>A0AAD8V7W4_9PEZI</name>
<dbReference type="AlphaFoldDB" id="A0AAD8V7W4"/>
<dbReference type="GeneID" id="85441621"/>
<comment type="caution">
    <text evidence="2">The sequence shown here is derived from an EMBL/GenBank/DDBJ whole genome shotgun (WGS) entry which is preliminary data.</text>
</comment>
<proteinExistence type="predicted"/>
<gene>
    <name evidence="2" type="ORF">LY79DRAFT_548138</name>
</gene>
<evidence type="ECO:0008006" key="4">
    <source>
        <dbReference type="Google" id="ProtNLM"/>
    </source>
</evidence>
<feature type="chain" id="PRO_5041939670" description="Secreted protein" evidence="1">
    <location>
        <begin position="19"/>
        <end position="73"/>
    </location>
</feature>
<organism evidence="2 3">
    <name type="scientific">Colletotrichum navitas</name>
    <dbReference type="NCBI Taxonomy" id="681940"/>
    <lineage>
        <taxon>Eukaryota</taxon>
        <taxon>Fungi</taxon>
        <taxon>Dikarya</taxon>
        <taxon>Ascomycota</taxon>
        <taxon>Pezizomycotina</taxon>
        <taxon>Sordariomycetes</taxon>
        <taxon>Hypocreomycetidae</taxon>
        <taxon>Glomerellales</taxon>
        <taxon>Glomerellaceae</taxon>
        <taxon>Colletotrichum</taxon>
        <taxon>Colletotrichum graminicola species complex</taxon>
    </lineage>
</organism>
<accession>A0AAD8V7W4</accession>
<feature type="signal peptide" evidence="1">
    <location>
        <begin position="1"/>
        <end position="18"/>
    </location>
</feature>
<evidence type="ECO:0000256" key="1">
    <source>
        <dbReference type="SAM" id="SignalP"/>
    </source>
</evidence>
<keyword evidence="1" id="KW-0732">Signal</keyword>
<dbReference type="EMBL" id="JAHLJV010000017">
    <property type="protein sequence ID" value="KAK1595116.1"/>
    <property type="molecule type" value="Genomic_DNA"/>
</dbReference>